<feature type="region of interest" description="Disordered" evidence="1">
    <location>
        <begin position="290"/>
        <end position="343"/>
    </location>
</feature>
<dbReference type="OMA" id="CNVQGLN"/>
<feature type="compositionally biased region" description="Basic and acidic residues" evidence="1">
    <location>
        <begin position="290"/>
        <end position="303"/>
    </location>
</feature>
<sequence length="552" mass="59919">MADQRPFGRFRLPWLSATTARPAVEPQPARPPVEIIQAPAQPAATFPVQRPPFRPAGIASVLPVQSQPQAPQRAETRPPSPARSTIESQLPASPSRARTQTRGASVPPSPSRVASQPASPSRSASEGRAATQTQSPSRVAPQPRAASVPPSPTRTSSQPQPTVQTVPQPSLFAPRFAGQTSSQPSSPSRGATQVRPPVPQPPSPPKKPQPTVQETLQPRAVSTQPPLSASQQESKPVELLSQATKETKEGKEVELLKRETNAPTKEESLKSSILGIGAQPKEQLMIAEFHSEKKKQEREDKKTTSISSSGEHIKTVSSTQPKGRNKLTESHQKPGMANGEQVSFQKDIRDDIFKFVHKLGVGQLKYPGDEKPVSIVTIAGENRGASMHVGSEPARKDGSLHIHRGYKLNPDDSTGATTDGDESTKGRSKTPAREEPVKKAYVNSNTQSINNSMLFESSVNERNPGVQLVLSQNLAEPINPNAKPETMETHKAEFNITPAQKLTYEPTIRRRCLRGLFLEPSDSDPDNPEKPRRHGCRYNCAEMGKDKDLGVL</sequence>
<feature type="compositionally biased region" description="Polar residues" evidence="1">
    <location>
        <begin position="82"/>
        <end position="103"/>
    </location>
</feature>
<feature type="compositionally biased region" description="Polar residues" evidence="1">
    <location>
        <begin position="178"/>
        <end position="191"/>
    </location>
</feature>
<name>A0A2C9VWN9_MANES</name>
<protein>
    <submittedName>
        <fullName evidence="2">Uncharacterized protein</fullName>
    </submittedName>
</protein>
<dbReference type="OrthoDB" id="1709592at2759"/>
<dbReference type="PANTHER" id="PTHR33472:SF24">
    <property type="entry name" value="VEGETATIVE CELL WALL PROTEIN GP1-LIKE"/>
    <property type="match status" value="1"/>
</dbReference>
<feature type="compositionally biased region" description="Polar residues" evidence="1">
    <location>
        <begin position="304"/>
        <end position="322"/>
    </location>
</feature>
<dbReference type="AlphaFoldDB" id="A0A2C9VWN9"/>
<dbReference type="STRING" id="3983.A0A2C9VWN9"/>
<evidence type="ECO:0000256" key="1">
    <source>
        <dbReference type="SAM" id="MobiDB-lite"/>
    </source>
</evidence>
<reference evidence="3" key="1">
    <citation type="journal article" date="2016" name="Nat. Biotechnol.">
        <title>Sequencing wild and cultivated cassava and related species reveals extensive interspecific hybridization and genetic diversity.</title>
        <authorList>
            <person name="Bredeson J.V."/>
            <person name="Lyons J.B."/>
            <person name="Prochnik S.E."/>
            <person name="Wu G.A."/>
            <person name="Ha C.M."/>
            <person name="Edsinger-Gonzales E."/>
            <person name="Grimwood J."/>
            <person name="Schmutz J."/>
            <person name="Rabbi I.Y."/>
            <person name="Egesi C."/>
            <person name="Nauluvula P."/>
            <person name="Lebot V."/>
            <person name="Ndunguru J."/>
            <person name="Mkamilo G."/>
            <person name="Bart R.S."/>
            <person name="Setter T.L."/>
            <person name="Gleadow R.M."/>
            <person name="Kulakow P."/>
            <person name="Ferguson M.E."/>
            <person name="Rounsley S."/>
            <person name="Rokhsar D.S."/>
        </authorList>
    </citation>
    <scope>NUCLEOTIDE SEQUENCE [LARGE SCALE GENOMIC DNA]</scope>
    <source>
        <strain evidence="3">cv. AM560-2</strain>
    </source>
</reference>
<proteinExistence type="predicted"/>
<dbReference type="EMBL" id="CM004391">
    <property type="protein sequence ID" value="OAY50708.1"/>
    <property type="molecule type" value="Genomic_DNA"/>
</dbReference>
<evidence type="ECO:0000313" key="2">
    <source>
        <dbReference type="EMBL" id="OAY50708.1"/>
    </source>
</evidence>
<feature type="compositionally biased region" description="Low complexity" evidence="1">
    <location>
        <begin position="153"/>
        <end position="170"/>
    </location>
</feature>
<keyword evidence="3" id="KW-1185">Reference proteome</keyword>
<feature type="compositionally biased region" description="Basic and acidic residues" evidence="1">
    <location>
        <begin position="245"/>
        <end position="269"/>
    </location>
</feature>
<dbReference type="Proteomes" id="UP000091857">
    <property type="component" value="Chromosome 5"/>
</dbReference>
<accession>A0A2C9VWN9</accession>
<evidence type="ECO:0000313" key="3">
    <source>
        <dbReference type="Proteomes" id="UP000091857"/>
    </source>
</evidence>
<feature type="compositionally biased region" description="Pro residues" evidence="1">
    <location>
        <begin position="196"/>
        <end position="208"/>
    </location>
</feature>
<gene>
    <name evidence="2" type="ORF">MANES_05G158000v8</name>
</gene>
<feature type="region of interest" description="Disordered" evidence="1">
    <location>
        <begin position="1"/>
        <end position="30"/>
    </location>
</feature>
<feature type="compositionally biased region" description="Polar residues" evidence="1">
    <location>
        <begin position="214"/>
        <end position="234"/>
    </location>
</feature>
<organism evidence="2 3">
    <name type="scientific">Manihot esculenta</name>
    <name type="common">Cassava</name>
    <name type="synonym">Jatropha manihot</name>
    <dbReference type="NCBI Taxonomy" id="3983"/>
    <lineage>
        <taxon>Eukaryota</taxon>
        <taxon>Viridiplantae</taxon>
        <taxon>Streptophyta</taxon>
        <taxon>Embryophyta</taxon>
        <taxon>Tracheophyta</taxon>
        <taxon>Spermatophyta</taxon>
        <taxon>Magnoliopsida</taxon>
        <taxon>eudicotyledons</taxon>
        <taxon>Gunneridae</taxon>
        <taxon>Pentapetalae</taxon>
        <taxon>rosids</taxon>
        <taxon>fabids</taxon>
        <taxon>Malpighiales</taxon>
        <taxon>Euphorbiaceae</taxon>
        <taxon>Crotonoideae</taxon>
        <taxon>Manihoteae</taxon>
        <taxon>Manihot</taxon>
    </lineage>
</organism>
<dbReference type="PANTHER" id="PTHR33472">
    <property type="entry name" value="OS01G0106600 PROTEIN"/>
    <property type="match status" value="1"/>
</dbReference>
<feature type="region of interest" description="Disordered" evidence="1">
    <location>
        <begin position="386"/>
        <end position="436"/>
    </location>
</feature>
<dbReference type="Gramene" id="Manes.05G158000.1.v8.1">
    <property type="protein sequence ID" value="Manes.05G158000.1.v8.1.CDS.1"/>
    <property type="gene ID" value="Manes.05G158000.v8.1"/>
</dbReference>
<feature type="compositionally biased region" description="Low complexity" evidence="1">
    <location>
        <begin position="111"/>
        <end position="124"/>
    </location>
</feature>
<feature type="region of interest" description="Disordered" evidence="1">
    <location>
        <begin position="42"/>
        <end position="276"/>
    </location>
</feature>
<comment type="caution">
    <text evidence="2">The sequence shown here is derived from an EMBL/GenBank/DDBJ whole genome shotgun (WGS) entry which is preliminary data.</text>
</comment>